<keyword evidence="6 8" id="KW-0275">Fatty acid biosynthesis</keyword>
<dbReference type="OrthoDB" id="9811735at2"/>
<dbReference type="STRING" id="1423759.FC92_GL001409"/>
<dbReference type="InterPro" id="IPR000089">
    <property type="entry name" value="Biotin_lipoyl"/>
</dbReference>
<dbReference type="Gene3D" id="2.40.50.100">
    <property type="match status" value="1"/>
</dbReference>
<dbReference type="EMBL" id="AZDX01000004">
    <property type="protein sequence ID" value="KRL07838.1"/>
    <property type="molecule type" value="Genomic_DNA"/>
</dbReference>
<protein>
    <recommendedName>
        <fullName evidence="2 8">Biotin carboxyl carrier protein of acetyl-CoA carboxylase</fullName>
    </recommendedName>
</protein>
<dbReference type="GO" id="GO:0006633">
    <property type="term" value="P:fatty acid biosynthetic process"/>
    <property type="evidence" value="ECO:0007669"/>
    <property type="project" value="UniProtKB-UniPathway"/>
</dbReference>
<evidence type="ECO:0000256" key="3">
    <source>
        <dbReference type="ARBA" id="ARBA00022516"/>
    </source>
</evidence>
<evidence type="ECO:0000256" key="7">
    <source>
        <dbReference type="ARBA" id="ARBA00023267"/>
    </source>
</evidence>
<dbReference type="GeneID" id="98310699"/>
<dbReference type="Pfam" id="PF00364">
    <property type="entry name" value="Biotin_lipoyl"/>
    <property type="match status" value="1"/>
</dbReference>
<evidence type="ECO:0000256" key="6">
    <source>
        <dbReference type="ARBA" id="ARBA00023160"/>
    </source>
</evidence>
<reference evidence="11 12" key="1">
    <citation type="journal article" date="2015" name="Genome Announc.">
        <title>Expanding the biotechnology potential of lactobacilli through comparative genomics of 213 strains and associated genera.</title>
        <authorList>
            <person name="Sun Z."/>
            <person name="Harris H.M."/>
            <person name="McCann A."/>
            <person name="Guo C."/>
            <person name="Argimon S."/>
            <person name="Zhang W."/>
            <person name="Yang X."/>
            <person name="Jeffery I.B."/>
            <person name="Cooney J.C."/>
            <person name="Kagawa T.F."/>
            <person name="Liu W."/>
            <person name="Song Y."/>
            <person name="Salvetti E."/>
            <person name="Wrobel A."/>
            <person name="Rasinkangas P."/>
            <person name="Parkhill J."/>
            <person name="Rea M.C."/>
            <person name="O'Sullivan O."/>
            <person name="Ritari J."/>
            <person name="Douillard F.P."/>
            <person name="Paul Ross R."/>
            <person name="Yang R."/>
            <person name="Briner A.E."/>
            <person name="Felis G.E."/>
            <person name="de Vos W.M."/>
            <person name="Barrangou R."/>
            <person name="Klaenhammer T.R."/>
            <person name="Caufield P.W."/>
            <person name="Cui Y."/>
            <person name="Zhang H."/>
            <person name="O'Toole P.W."/>
        </authorList>
    </citation>
    <scope>NUCLEOTIDE SEQUENCE [LARGE SCALE GENOMIC DNA]</scope>
    <source>
        <strain evidence="11 12">DSM 19519</strain>
    </source>
</reference>
<keyword evidence="5 8" id="KW-0443">Lipid metabolism</keyword>
<dbReference type="PANTHER" id="PTHR45266:SF3">
    <property type="entry name" value="OXALOACETATE DECARBOXYLASE ALPHA CHAIN"/>
    <property type="match status" value="1"/>
</dbReference>
<keyword evidence="3 8" id="KW-0444">Lipid biosynthesis</keyword>
<evidence type="ECO:0000313" key="11">
    <source>
        <dbReference type="EMBL" id="KRL07838.1"/>
    </source>
</evidence>
<dbReference type="FunFam" id="2.40.50.100:FF:000003">
    <property type="entry name" value="Acetyl-CoA carboxylase biotin carboxyl carrier protein"/>
    <property type="match status" value="1"/>
</dbReference>
<dbReference type="CDD" id="cd06850">
    <property type="entry name" value="biotinyl_domain"/>
    <property type="match status" value="1"/>
</dbReference>
<dbReference type="InterPro" id="IPR001882">
    <property type="entry name" value="Biotin_BS"/>
</dbReference>
<proteinExistence type="predicted"/>
<evidence type="ECO:0000256" key="2">
    <source>
        <dbReference type="ARBA" id="ARBA00017562"/>
    </source>
</evidence>
<dbReference type="PATRIC" id="fig|1423759.3.peg.1477"/>
<comment type="function">
    <text evidence="8">This protein is a component of the acetyl coenzyme A carboxylase complex; first, biotin carboxylase catalyzes the carboxylation of the carrier protein and then the transcarboxylase transfers the carboxyl group to form malonyl-CoA.</text>
</comment>
<keyword evidence="12" id="KW-1185">Reference proteome</keyword>
<feature type="domain" description="Lipoyl-binding" evidence="10">
    <location>
        <begin position="75"/>
        <end position="151"/>
    </location>
</feature>
<dbReference type="PANTHER" id="PTHR45266">
    <property type="entry name" value="OXALOACETATE DECARBOXYLASE ALPHA CHAIN"/>
    <property type="match status" value="1"/>
</dbReference>
<dbReference type="NCBIfam" id="TIGR00531">
    <property type="entry name" value="BCCP"/>
    <property type="match status" value="1"/>
</dbReference>
<evidence type="ECO:0000256" key="5">
    <source>
        <dbReference type="ARBA" id="ARBA00023098"/>
    </source>
</evidence>
<comment type="pathway">
    <text evidence="1 8">Lipid metabolism; fatty acid biosynthesis.</text>
</comment>
<name>A0A0R1MIN8_9LACO</name>
<dbReference type="GO" id="GO:0009317">
    <property type="term" value="C:acetyl-CoA carboxylase complex"/>
    <property type="evidence" value="ECO:0007669"/>
    <property type="project" value="InterPro"/>
</dbReference>
<dbReference type="PROSITE" id="PS00188">
    <property type="entry name" value="BIOTIN"/>
    <property type="match status" value="1"/>
</dbReference>
<gene>
    <name evidence="11" type="ORF">FC92_GL001409</name>
</gene>
<organism evidence="11 12">
    <name type="scientific">Liquorilactobacillus hordei DSM 19519</name>
    <dbReference type="NCBI Taxonomy" id="1423759"/>
    <lineage>
        <taxon>Bacteria</taxon>
        <taxon>Bacillati</taxon>
        <taxon>Bacillota</taxon>
        <taxon>Bacilli</taxon>
        <taxon>Lactobacillales</taxon>
        <taxon>Lactobacillaceae</taxon>
        <taxon>Liquorilactobacillus</taxon>
    </lineage>
</organism>
<evidence type="ECO:0000256" key="9">
    <source>
        <dbReference type="SAM" id="MobiDB-lite"/>
    </source>
</evidence>
<evidence type="ECO:0000313" key="12">
    <source>
        <dbReference type="Proteomes" id="UP000051448"/>
    </source>
</evidence>
<accession>A0A0R1MIN8</accession>
<sequence>MDFIEIQKLISDFNDSPMRELEIETEGLKLKLSKNELSTKMVQQLQPNVKPQRESKKAEQDSTQTSQNQTVPTPGLTIDAPMVGSVYLQPEPSKPTFVKVGSAVKKGDVVCVIEAMKMMTEIKSDVTGVVKEVLVKNEELVEFGQPLFRIEEN</sequence>
<dbReference type="InterPro" id="IPR001249">
    <property type="entry name" value="AcCoA_biotinCC"/>
</dbReference>
<dbReference type="Proteomes" id="UP000051448">
    <property type="component" value="Unassembled WGS sequence"/>
</dbReference>
<dbReference type="AlphaFoldDB" id="A0A0R1MIN8"/>
<evidence type="ECO:0000259" key="10">
    <source>
        <dbReference type="PROSITE" id="PS50968"/>
    </source>
</evidence>
<keyword evidence="4 8" id="KW-0276">Fatty acid metabolism</keyword>
<dbReference type="RefSeq" id="WP_057868918.1">
    <property type="nucleotide sequence ID" value="NZ_AZDX01000004.1"/>
</dbReference>
<feature type="region of interest" description="Disordered" evidence="9">
    <location>
        <begin position="41"/>
        <end position="76"/>
    </location>
</feature>
<evidence type="ECO:0000256" key="1">
    <source>
        <dbReference type="ARBA" id="ARBA00005194"/>
    </source>
</evidence>
<dbReference type="PROSITE" id="PS50968">
    <property type="entry name" value="BIOTINYL_LIPOYL"/>
    <property type="match status" value="1"/>
</dbReference>
<dbReference type="PRINTS" id="PR01071">
    <property type="entry name" value="ACOABIOTINCC"/>
</dbReference>
<evidence type="ECO:0000256" key="8">
    <source>
        <dbReference type="RuleBase" id="RU364072"/>
    </source>
</evidence>
<feature type="compositionally biased region" description="Polar residues" evidence="9">
    <location>
        <begin position="61"/>
        <end position="72"/>
    </location>
</feature>
<keyword evidence="7 8" id="KW-0092">Biotin</keyword>
<dbReference type="SUPFAM" id="SSF51230">
    <property type="entry name" value="Single hybrid motif"/>
    <property type="match status" value="1"/>
</dbReference>
<dbReference type="InterPro" id="IPR011053">
    <property type="entry name" value="Single_hybrid_motif"/>
</dbReference>
<evidence type="ECO:0000256" key="4">
    <source>
        <dbReference type="ARBA" id="ARBA00022832"/>
    </source>
</evidence>
<dbReference type="UniPathway" id="UPA00094"/>
<comment type="caution">
    <text evidence="11">The sequence shown here is derived from an EMBL/GenBank/DDBJ whole genome shotgun (WGS) entry which is preliminary data.</text>
</comment>
<dbReference type="GO" id="GO:0003989">
    <property type="term" value="F:acetyl-CoA carboxylase activity"/>
    <property type="evidence" value="ECO:0007669"/>
    <property type="project" value="InterPro"/>
</dbReference>
<feature type="compositionally biased region" description="Basic and acidic residues" evidence="9">
    <location>
        <begin position="51"/>
        <end position="60"/>
    </location>
</feature>
<dbReference type="InterPro" id="IPR050709">
    <property type="entry name" value="Biotin_Carboxyl_Carrier/Decarb"/>
</dbReference>